<reference evidence="2" key="1">
    <citation type="journal article" date="2014" name="Genome Announc.">
        <title>Draft Genome Sequence of the Yeast Pseudozyma antarctica Type Strain JCM10317, a Producer of the Glycolipid Biosurfactants, Mannosylerythritol Lipids.</title>
        <authorList>
            <person name="Saika A."/>
            <person name="Koike H."/>
            <person name="Hori T."/>
            <person name="Fukuoka T."/>
            <person name="Sato S."/>
            <person name="Habe H."/>
            <person name="Kitamoto D."/>
            <person name="Morita T."/>
        </authorList>
    </citation>
    <scope>NUCLEOTIDE SEQUENCE [LARGE SCALE GENOMIC DNA]</scope>
    <source>
        <strain evidence="2">JCM 10317</strain>
    </source>
</reference>
<dbReference type="RefSeq" id="XP_014657484.1">
    <property type="nucleotide sequence ID" value="XM_014801998.1"/>
</dbReference>
<dbReference type="Proteomes" id="UP000053758">
    <property type="component" value="Unassembled WGS sequence"/>
</dbReference>
<dbReference type="OrthoDB" id="2556550at2759"/>
<dbReference type="EMBL" id="DF830072">
    <property type="protein sequence ID" value="GAK64544.1"/>
    <property type="molecule type" value="Genomic_DNA"/>
</dbReference>
<sequence>MSRNTGGAAPNWRMRGDEVDAGASDDDMGVEDSLRGPQRSMQPRFGRAHAPITHSVPDLPNTPSSAGLLDAYAYAATPDAALPNHPRSMLAEPPRIQRPAQQAPTRGAATLSQTSAFPPGPARASSGLFAAPAPRPVPHGNLFARPPQAFGASLGHFDLDNSASASISISGSFSFGPAAARVRPEGMPSIRPGPMLFNVGRAAAAVQTRQTSDAAFFAAPQTPVRPGRATTAVAAATAMAQPPSPANLETAALAAERRTREQRSARPDPSAAASTAAAAGDVPNRRVVSFSTTPAEAAMTPANMLAAPSRAGVAGAVAARAGANTRMLVPESSFSHLGRAPSRPMLLPGAAAGQRDVSMSLSDVSASVHGAATRLFARAAPLPSASSGVFGSESIRDPHQSWSQNASSSLSGPAPEPVEQVRLRRWDGTQTSVPAYLVADNAESAVEEQFDYDTIARFDVRQLVARHDADVAGEGKPPTQQADTDVLQAILDIQLGLRGLHGWYGHTYRNPRRDAVASAGGVESGRTSRKRRRRDSGASDASSASHPSRQSGSDAESDEDAPIVVYDTFGRVRGSVTLPNYTHRGGRGLPLPPPRETQAVRSASAAHTVRTRGAALGEKEAALVHQCELVRERYAQLQPDAHQTVRSAAFYKQMAARSAALVAFRKRLRPALMVGLQNAYLDSAVAGYRR</sequence>
<dbReference type="AlphaFoldDB" id="A0A081CCZ8"/>
<accession>A0A081CCZ8</accession>
<protein>
    <submittedName>
        <fullName evidence="1">Uncharacterized protein</fullName>
    </submittedName>
</protein>
<dbReference type="HOGENOM" id="CLU_425241_0_0_1"/>
<gene>
    <name evidence="1" type="ORF">PAN0_005d2758</name>
</gene>
<name>A0A081CCZ8_PSEA2</name>
<evidence type="ECO:0000313" key="1">
    <source>
        <dbReference type="EMBL" id="GAK64544.1"/>
    </source>
</evidence>
<organism evidence="1 2">
    <name type="scientific">Pseudozyma antarctica</name>
    <name type="common">Yeast</name>
    <name type="synonym">Candida antarctica</name>
    <dbReference type="NCBI Taxonomy" id="84753"/>
    <lineage>
        <taxon>Eukaryota</taxon>
        <taxon>Fungi</taxon>
        <taxon>Dikarya</taxon>
        <taxon>Basidiomycota</taxon>
        <taxon>Ustilaginomycotina</taxon>
        <taxon>Ustilaginomycetes</taxon>
        <taxon>Ustilaginales</taxon>
        <taxon>Ustilaginaceae</taxon>
        <taxon>Moesziomyces</taxon>
    </lineage>
</organism>
<proteinExistence type="predicted"/>
<keyword evidence="2" id="KW-1185">Reference proteome</keyword>
<dbReference type="GeneID" id="26303613"/>
<evidence type="ECO:0000313" key="2">
    <source>
        <dbReference type="Proteomes" id="UP000053758"/>
    </source>
</evidence>